<dbReference type="InterPro" id="IPR029044">
    <property type="entry name" value="Nucleotide-diphossugar_trans"/>
</dbReference>
<keyword evidence="2" id="KW-1185">Reference proteome</keyword>
<dbReference type="Proteomes" id="UP000000343">
    <property type="component" value="Chromosome"/>
</dbReference>
<evidence type="ECO:0000313" key="2">
    <source>
        <dbReference type="Proteomes" id="UP000000343"/>
    </source>
</evidence>
<dbReference type="eggNOG" id="COG0438">
    <property type="taxonomic scope" value="Bacteria"/>
</dbReference>
<dbReference type="Gene3D" id="3.90.550.10">
    <property type="entry name" value="Spore Coat Polysaccharide Biosynthesis Protein SpsA, Chain A"/>
    <property type="match status" value="1"/>
</dbReference>
<dbReference type="STRING" id="1198114.AciX9_0282"/>
<evidence type="ECO:0008006" key="3">
    <source>
        <dbReference type="Google" id="ProtNLM"/>
    </source>
</evidence>
<gene>
    <name evidence="1" type="ordered locus">AciX9_0282</name>
</gene>
<dbReference type="OrthoDB" id="186344at2"/>
<dbReference type="HOGENOM" id="CLU_054561_1_0_0"/>
<organism evidence="2">
    <name type="scientific">Granulicella tundricola (strain ATCC BAA-1859 / DSM 23138 / MP5ACTX9)</name>
    <dbReference type="NCBI Taxonomy" id="1198114"/>
    <lineage>
        <taxon>Bacteria</taxon>
        <taxon>Pseudomonadati</taxon>
        <taxon>Acidobacteriota</taxon>
        <taxon>Terriglobia</taxon>
        <taxon>Terriglobales</taxon>
        <taxon>Acidobacteriaceae</taxon>
        <taxon>Granulicella</taxon>
    </lineage>
</organism>
<accession>E8WW48</accession>
<protein>
    <recommendedName>
        <fullName evidence="3">Glycosyl transferase</fullName>
    </recommendedName>
</protein>
<evidence type="ECO:0000313" key="1">
    <source>
        <dbReference type="EMBL" id="ADW67354.1"/>
    </source>
</evidence>
<dbReference type="AlphaFoldDB" id="E8WW48"/>
<dbReference type="KEGG" id="acm:AciX9_0282"/>
<reference evidence="2" key="1">
    <citation type="submission" date="2011-01" db="EMBL/GenBank/DDBJ databases">
        <title>Complete sequence of chromosome of Acidobacterium sp. MP5ACTX9.</title>
        <authorList>
            <consortium name="US DOE Joint Genome Institute"/>
            <person name="Lucas S."/>
            <person name="Copeland A."/>
            <person name="Lapidus A."/>
            <person name="Cheng J.-F."/>
            <person name="Goodwin L."/>
            <person name="Pitluck S."/>
            <person name="Teshima H."/>
            <person name="Detter J.C."/>
            <person name="Han C."/>
            <person name="Tapia R."/>
            <person name="Land M."/>
            <person name="Hauser L."/>
            <person name="Kyrpides N."/>
            <person name="Ivanova N."/>
            <person name="Ovchinnikova G."/>
            <person name="Pagani I."/>
            <person name="Rawat S.R."/>
            <person name="Mannisto M."/>
            <person name="Haggblom M.M."/>
            <person name="Woyke T."/>
        </authorList>
    </citation>
    <scope>NUCLEOTIDE SEQUENCE [LARGE SCALE GENOMIC DNA]</scope>
    <source>
        <strain evidence="2">MP5ACTX9</strain>
    </source>
</reference>
<name>E8WW48_GRATM</name>
<sequence length="413" mass="46258">MTESTSRAACTIVSPNYLAYARTIATSYLAQHPGHRFFVLLVADLADTTAFAAEPYTAVAVNEIGLPDLPAEAMKYDILELNTNVKPTFLKYLIARYSLTRLVYLDPDIFCYAPLTPVFDALETHDAVLTPHITTPVFDGKTPGEQDLLFNGTYNLGFIAVRNTPESLRLLDWWERRCLDLGYSEGRTGLFVDQKWMNLAPGLFEQVKILRHPGCNMAYWNLHERSIAASAPAYAVRGPDGESPLCFFHFSGIVPSDPAVLSKHTDRFTLAQRTDLTQLFADYKAQVLANSGSSLEAIPYGFDTFPDGTTITRLCRRLYAKHQAHFSDNPFIGAWSAYARKQGLVAGKAAPQKATWKDFSSKDRRVEMVHTLLRTALRILGPNRYELLMRYLAHIAVLRNQSVFLNKGLPPQV</sequence>
<proteinExistence type="predicted"/>
<dbReference type="PaxDb" id="1198114-AciX9_0282"/>
<dbReference type="SUPFAM" id="SSF53448">
    <property type="entry name" value="Nucleotide-diphospho-sugar transferases"/>
    <property type="match status" value="1"/>
</dbReference>
<dbReference type="RefSeq" id="WP_013578682.1">
    <property type="nucleotide sequence ID" value="NC_015064.1"/>
</dbReference>
<dbReference type="EMBL" id="CP002480">
    <property type="protein sequence ID" value="ADW67354.1"/>
    <property type="molecule type" value="Genomic_DNA"/>
</dbReference>